<sequence length="333" mass="39880">MTEILKGHNKLNIWGEFKKEQAAEDIVNLKSWLKIEVPNPIIKYLKDFDVYFKKNKILLEAWKLLFSPWIDKNFYIITSWTIDIFRYTFDWQKKEIWKARAGSFIWEWVIFWRFQKDVEAIASSSVEVFALTKEDLALLEKESPEKAMELYKYIIEVTNKRLLDSWKELANIYEATNKIIELAKNWEKSFLDIMQYLKSLLMVDYVTFVENHPAIDGFFFYKYSTELQSIWNLNKKAGDEINKSLSWPYEWKIPFFWSGKNDSVYIVPLKNGKSLKWFLIAWKKKWMVTDNEMRISSNIWPLLGSIVENNQKESEKKAKEMSKNYFDKGMSSI</sequence>
<protein>
    <recommendedName>
        <fullName evidence="1">Cyclic nucleotide-binding domain-containing protein</fullName>
    </recommendedName>
</protein>
<dbReference type="EMBL" id="AMFJ01000416">
    <property type="protein sequence ID" value="EKE27868.1"/>
    <property type="molecule type" value="Genomic_DNA"/>
</dbReference>
<evidence type="ECO:0000259" key="1">
    <source>
        <dbReference type="PROSITE" id="PS50042"/>
    </source>
</evidence>
<dbReference type="InterPro" id="IPR000595">
    <property type="entry name" value="cNMP-bd_dom"/>
</dbReference>
<organism evidence="2">
    <name type="scientific">uncultured bacterium</name>
    <name type="common">gcode 4</name>
    <dbReference type="NCBI Taxonomy" id="1234023"/>
    <lineage>
        <taxon>Bacteria</taxon>
        <taxon>environmental samples</taxon>
    </lineage>
</organism>
<name>K2FY00_9BACT</name>
<proteinExistence type="predicted"/>
<dbReference type="AlphaFoldDB" id="K2FY00"/>
<feature type="domain" description="Cyclic nucleotide-binding" evidence="1">
    <location>
        <begin position="72"/>
        <end position="157"/>
    </location>
</feature>
<dbReference type="PROSITE" id="PS50042">
    <property type="entry name" value="CNMP_BINDING_3"/>
    <property type="match status" value="1"/>
</dbReference>
<dbReference type="InterPro" id="IPR014710">
    <property type="entry name" value="RmlC-like_jellyroll"/>
</dbReference>
<accession>K2FY00</accession>
<dbReference type="InterPro" id="IPR018490">
    <property type="entry name" value="cNMP-bd_dom_sf"/>
</dbReference>
<dbReference type="SUPFAM" id="SSF51206">
    <property type="entry name" value="cAMP-binding domain-like"/>
    <property type="match status" value="1"/>
</dbReference>
<evidence type="ECO:0000313" key="2">
    <source>
        <dbReference type="EMBL" id="EKE27868.1"/>
    </source>
</evidence>
<comment type="caution">
    <text evidence="2">The sequence shown here is derived from an EMBL/GenBank/DDBJ whole genome shotgun (WGS) entry which is preliminary data.</text>
</comment>
<dbReference type="Gene3D" id="2.60.120.10">
    <property type="entry name" value="Jelly Rolls"/>
    <property type="match status" value="1"/>
</dbReference>
<reference evidence="2" key="1">
    <citation type="journal article" date="2012" name="Science">
        <title>Fermentation, hydrogen, and sulfur metabolism in multiple uncultivated bacterial phyla.</title>
        <authorList>
            <person name="Wrighton K.C."/>
            <person name="Thomas B.C."/>
            <person name="Sharon I."/>
            <person name="Miller C.S."/>
            <person name="Castelle C.J."/>
            <person name="VerBerkmoes N.C."/>
            <person name="Wilkins M.J."/>
            <person name="Hettich R.L."/>
            <person name="Lipton M.S."/>
            <person name="Williams K.H."/>
            <person name="Long P.E."/>
            <person name="Banfield J.F."/>
        </authorList>
    </citation>
    <scope>NUCLEOTIDE SEQUENCE [LARGE SCALE GENOMIC DNA]</scope>
</reference>
<gene>
    <name evidence="2" type="ORF">ACD_3C00142G0024</name>
</gene>